<evidence type="ECO:0000313" key="1">
    <source>
        <dbReference type="EMBL" id="OIQ71430.1"/>
    </source>
</evidence>
<protein>
    <submittedName>
        <fullName evidence="1">Uncharacterized protein</fullName>
    </submittedName>
</protein>
<reference evidence="1" key="1">
    <citation type="submission" date="2016-10" db="EMBL/GenBank/DDBJ databases">
        <title>Sequence of Gallionella enrichment culture.</title>
        <authorList>
            <person name="Poehlein A."/>
            <person name="Muehling M."/>
            <person name="Daniel R."/>
        </authorList>
    </citation>
    <scope>NUCLEOTIDE SEQUENCE</scope>
</reference>
<gene>
    <name evidence="1" type="ORF">GALL_469500</name>
</gene>
<comment type="caution">
    <text evidence="1">The sequence shown here is derived from an EMBL/GenBank/DDBJ whole genome shotgun (WGS) entry which is preliminary data.</text>
</comment>
<name>A0A1J5PIU7_9ZZZZ</name>
<dbReference type="EMBL" id="MLJW01003729">
    <property type="protein sequence ID" value="OIQ71430.1"/>
    <property type="molecule type" value="Genomic_DNA"/>
</dbReference>
<accession>A0A1J5PIU7</accession>
<proteinExistence type="predicted"/>
<dbReference type="AlphaFoldDB" id="A0A1J5PIU7"/>
<sequence>MRDKVTKERGARREFGVVDIAVQRLVHPKNEFRHDKDPTQRLVRIACVHAAQK</sequence>
<organism evidence="1">
    <name type="scientific">mine drainage metagenome</name>
    <dbReference type="NCBI Taxonomy" id="410659"/>
    <lineage>
        <taxon>unclassified sequences</taxon>
        <taxon>metagenomes</taxon>
        <taxon>ecological metagenomes</taxon>
    </lineage>
</organism>